<dbReference type="GO" id="GO:0008270">
    <property type="term" value="F:zinc ion binding"/>
    <property type="evidence" value="ECO:0007669"/>
    <property type="project" value="UniProtKB-KW"/>
</dbReference>
<sequence>MADESGYDAGSEASLPSSGSEISFVEITKPCEVCGSNANDDDEIMTCFFCRNTREHTYCSRVMKGAVPPMWICDECISSRFNQVVNNEAPNDQAAASSRSTYQVVDSEVVHDQNMTSGDSGNQISATHDQLSQAHASPVAEEAVPMDTSSGENQKPPSDSESAI</sequence>
<dbReference type="SUPFAM" id="SSF57903">
    <property type="entry name" value="FYVE/PHD zinc finger"/>
    <property type="match status" value="1"/>
</dbReference>
<name>D7MUH4_ARALL</name>
<evidence type="ECO:0000256" key="3">
    <source>
        <dbReference type="ARBA" id="ARBA00022833"/>
    </source>
</evidence>
<evidence type="ECO:0000313" key="6">
    <source>
        <dbReference type="Proteomes" id="UP000008694"/>
    </source>
</evidence>
<keyword evidence="6" id="KW-1185">Reference proteome</keyword>
<dbReference type="EMBL" id="GL348720">
    <property type="protein sequence ID" value="EFH42675.1"/>
    <property type="molecule type" value="Genomic_DNA"/>
</dbReference>
<feature type="compositionally biased region" description="Polar residues" evidence="4">
    <location>
        <begin position="147"/>
        <end position="164"/>
    </location>
</feature>
<feature type="region of interest" description="Disordered" evidence="4">
    <location>
        <begin position="113"/>
        <end position="164"/>
    </location>
</feature>
<evidence type="ECO:0000313" key="5">
    <source>
        <dbReference type="EMBL" id="EFH42675.1"/>
    </source>
</evidence>
<protein>
    <recommendedName>
        <fullName evidence="7">Zinc finger PHD-type domain-containing protein</fullName>
    </recommendedName>
</protein>
<keyword evidence="2" id="KW-0863">Zinc-finger</keyword>
<evidence type="ECO:0000256" key="1">
    <source>
        <dbReference type="ARBA" id="ARBA00022723"/>
    </source>
</evidence>
<dbReference type="OrthoDB" id="651601at2759"/>
<dbReference type="HOGENOM" id="CLU_1646044_0_0_1"/>
<dbReference type="InterPro" id="IPR011011">
    <property type="entry name" value="Znf_FYVE_PHD"/>
</dbReference>
<keyword evidence="1" id="KW-0479">Metal-binding</keyword>
<organism evidence="6">
    <name type="scientific">Arabidopsis lyrata subsp. lyrata</name>
    <name type="common">Lyre-leaved rock-cress</name>
    <dbReference type="NCBI Taxonomy" id="81972"/>
    <lineage>
        <taxon>Eukaryota</taxon>
        <taxon>Viridiplantae</taxon>
        <taxon>Streptophyta</taxon>
        <taxon>Embryophyta</taxon>
        <taxon>Tracheophyta</taxon>
        <taxon>Spermatophyta</taxon>
        <taxon>Magnoliopsida</taxon>
        <taxon>eudicotyledons</taxon>
        <taxon>Gunneridae</taxon>
        <taxon>Pentapetalae</taxon>
        <taxon>rosids</taxon>
        <taxon>malvids</taxon>
        <taxon>Brassicales</taxon>
        <taxon>Brassicaceae</taxon>
        <taxon>Camelineae</taxon>
        <taxon>Arabidopsis</taxon>
    </lineage>
</organism>
<evidence type="ECO:0000256" key="4">
    <source>
        <dbReference type="SAM" id="MobiDB-lite"/>
    </source>
</evidence>
<dbReference type="InterPro" id="IPR013083">
    <property type="entry name" value="Znf_RING/FYVE/PHD"/>
</dbReference>
<dbReference type="KEGG" id="aly:9302490"/>
<dbReference type="Gramene" id="fgenesh1_pg.C_scaffold_8002103">
    <property type="protein sequence ID" value="fgenesh1_pg.C_scaffold_8002103"/>
    <property type="gene ID" value="fgenesh1_pg.C_scaffold_8002103"/>
</dbReference>
<feature type="compositionally biased region" description="Polar residues" evidence="4">
    <location>
        <begin position="113"/>
        <end position="135"/>
    </location>
</feature>
<dbReference type="AlphaFoldDB" id="D7MUH4"/>
<evidence type="ECO:0000256" key="2">
    <source>
        <dbReference type="ARBA" id="ARBA00022771"/>
    </source>
</evidence>
<keyword evidence="3" id="KW-0862">Zinc</keyword>
<dbReference type="Proteomes" id="UP000008694">
    <property type="component" value="Unassembled WGS sequence"/>
</dbReference>
<dbReference type="Gene3D" id="3.30.40.10">
    <property type="entry name" value="Zinc/RING finger domain, C3HC4 (zinc finger)"/>
    <property type="match status" value="1"/>
</dbReference>
<reference evidence="6" key="1">
    <citation type="journal article" date="2011" name="Nat. Genet.">
        <title>The Arabidopsis lyrata genome sequence and the basis of rapid genome size change.</title>
        <authorList>
            <person name="Hu T.T."/>
            <person name="Pattyn P."/>
            <person name="Bakker E.G."/>
            <person name="Cao J."/>
            <person name="Cheng J.-F."/>
            <person name="Clark R.M."/>
            <person name="Fahlgren N."/>
            <person name="Fawcett J.A."/>
            <person name="Grimwood J."/>
            <person name="Gundlach H."/>
            <person name="Haberer G."/>
            <person name="Hollister J.D."/>
            <person name="Ossowski S."/>
            <person name="Ottilar R.P."/>
            <person name="Salamov A.A."/>
            <person name="Schneeberger K."/>
            <person name="Spannagl M."/>
            <person name="Wang X."/>
            <person name="Yang L."/>
            <person name="Nasrallah M.E."/>
            <person name="Bergelson J."/>
            <person name="Carrington J.C."/>
            <person name="Gaut B.S."/>
            <person name="Schmutz J."/>
            <person name="Mayer K.F.X."/>
            <person name="Van de Peer Y."/>
            <person name="Grigoriev I.V."/>
            <person name="Nordborg M."/>
            <person name="Weigel D."/>
            <person name="Guo Y.-L."/>
        </authorList>
    </citation>
    <scope>NUCLEOTIDE SEQUENCE [LARGE SCALE GENOMIC DNA]</scope>
    <source>
        <strain evidence="6">cv. MN47</strain>
    </source>
</reference>
<accession>D7MUH4</accession>
<gene>
    <name evidence="5" type="ORF">ARALYDRAFT_358316</name>
</gene>
<proteinExistence type="predicted"/>
<evidence type="ECO:0008006" key="7">
    <source>
        <dbReference type="Google" id="ProtNLM"/>
    </source>
</evidence>